<dbReference type="Gene3D" id="2.30.30.140">
    <property type="match status" value="1"/>
</dbReference>
<evidence type="ECO:0000259" key="9">
    <source>
        <dbReference type="SMART" id="SM00298"/>
    </source>
</evidence>
<evidence type="ECO:0000256" key="8">
    <source>
        <dbReference type="SAM" id="MobiDB-lite"/>
    </source>
</evidence>
<dbReference type="InterPro" id="IPR008676">
    <property type="entry name" value="MRG"/>
</dbReference>
<evidence type="ECO:0000256" key="3">
    <source>
        <dbReference type="ARBA" id="ARBA00018505"/>
    </source>
</evidence>
<dbReference type="SMART" id="SM00298">
    <property type="entry name" value="CHROMO"/>
    <property type="match status" value="1"/>
</dbReference>
<dbReference type="InterPro" id="IPR053820">
    <property type="entry name" value="MSL3_chromo-like"/>
</dbReference>
<dbReference type="AlphaFoldDB" id="A0A165IFW3"/>
<dbReference type="GO" id="GO:0006338">
    <property type="term" value="P:chromatin remodeling"/>
    <property type="evidence" value="ECO:0007669"/>
    <property type="project" value="UniProtKB-ARBA"/>
</dbReference>
<feature type="domain" description="Chromo" evidence="9">
    <location>
        <begin position="3"/>
        <end position="80"/>
    </location>
</feature>
<dbReference type="GO" id="GO:0006355">
    <property type="term" value="P:regulation of DNA-templated transcription"/>
    <property type="evidence" value="ECO:0007669"/>
    <property type="project" value="InterPro"/>
</dbReference>
<keyword evidence="6" id="KW-0804">Transcription</keyword>
<dbReference type="GO" id="GO:0032221">
    <property type="term" value="C:Rpd3S complex"/>
    <property type="evidence" value="ECO:0007669"/>
    <property type="project" value="TreeGrafter"/>
</dbReference>
<feature type="compositionally biased region" description="Polar residues" evidence="8">
    <location>
        <begin position="88"/>
        <end position="102"/>
    </location>
</feature>
<dbReference type="PROSITE" id="PS51640">
    <property type="entry name" value="MRG"/>
    <property type="match status" value="1"/>
</dbReference>
<dbReference type="PANTHER" id="PTHR10880">
    <property type="entry name" value="MORTALITY FACTOR 4-LIKE PROTEIN"/>
    <property type="match status" value="1"/>
</dbReference>
<keyword evidence="4" id="KW-0156">Chromatin regulator</keyword>
<comment type="similarity">
    <text evidence="2">Belongs to the MRG family.</text>
</comment>
<dbReference type="CDD" id="cd18983">
    <property type="entry name" value="CBD_MSL3_like"/>
    <property type="match status" value="1"/>
</dbReference>
<evidence type="ECO:0000256" key="5">
    <source>
        <dbReference type="ARBA" id="ARBA00023015"/>
    </source>
</evidence>
<dbReference type="InterPro" id="IPR038217">
    <property type="entry name" value="MRG_C_sf"/>
</dbReference>
<dbReference type="OrthoDB" id="124855at2759"/>
<proteinExistence type="inferred from homology"/>
<dbReference type="Pfam" id="PF05712">
    <property type="entry name" value="MRG"/>
    <property type="match status" value="1"/>
</dbReference>
<gene>
    <name evidence="10" type="ORF">CALCODRAFT_429211</name>
</gene>
<evidence type="ECO:0000256" key="2">
    <source>
        <dbReference type="ARBA" id="ARBA00009093"/>
    </source>
</evidence>
<keyword evidence="7" id="KW-0539">Nucleus</keyword>
<dbReference type="InterPro" id="IPR026541">
    <property type="entry name" value="MRG_dom"/>
</dbReference>
<keyword evidence="5" id="KW-0805">Transcription regulation</keyword>
<dbReference type="InterPro" id="IPR016197">
    <property type="entry name" value="Chromo-like_dom_sf"/>
</dbReference>
<dbReference type="PANTHER" id="PTHR10880:SF15">
    <property type="entry name" value="MSL COMPLEX SUBUNIT 3"/>
    <property type="match status" value="1"/>
</dbReference>
<dbReference type="InterPro" id="IPR000953">
    <property type="entry name" value="Chromo/chromo_shadow_dom"/>
</dbReference>
<reference evidence="10 11" key="1">
    <citation type="journal article" date="2016" name="Mol. Biol. Evol.">
        <title>Comparative Genomics of Early-Diverging Mushroom-Forming Fungi Provides Insights into the Origins of Lignocellulose Decay Capabilities.</title>
        <authorList>
            <person name="Nagy L.G."/>
            <person name="Riley R."/>
            <person name="Tritt A."/>
            <person name="Adam C."/>
            <person name="Daum C."/>
            <person name="Floudas D."/>
            <person name="Sun H."/>
            <person name="Yadav J.S."/>
            <person name="Pangilinan J."/>
            <person name="Larsson K.H."/>
            <person name="Matsuura K."/>
            <person name="Barry K."/>
            <person name="Labutti K."/>
            <person name="Kuo R."/>
            <person name="Ohm R.A."/>
            <person name="Bhattacharya S.S."/>
            <person name="Shirouzu T."/>
            <person name="Yoshinaga Y."/>
            <person name="Martin F.M."/>
            <person name="Grigoriev I.V."/>
            <person name="Hibbett D.S."/>
        </authorList>
    </citation>
    <scope>NUCLEOTIDE SEQUENCE [LARGE SCALE GENOMIC DNA]</scope>
    <source>
        <strain evidence="10 11">HHB12733</strain>
    </source>
</reference>
<evidence type="ECO:0000313" key="10">
    <source>
        <dbReference type="EMBL" id="KZT60518.1"/>
    </source>
</evidence>
<dbReference type="Pfam" id="PF22732">
    <property type="entry name" value="MSL3_chromo-like"/>
    <property type="match status" value="1"/>
</dbReference>
<sequence>MAAFVNNEKVLCYHGPLLYETKVLKNETWDETNSRADKARGPHYFVHYKGWKNTWDEWVPQSRLLKWNEHNLALQKQLVQTHKKAETPPSTKPATSGVTSGRESAGGGRHSAATDRRKDSRGVKRPREDDEKKPELKLLVPDILKVQLVDDWEAVTKNNQLVSLPREPNVRELLEDFQETLKPRVSPIAQLFPELLAGLTLYFNRSLGQNLLYRFERAQYAEAKKKYETGKEHGLAEVYGAEHLLRMVVNMPAMIKETGMDQESMRLLGDHINELLKYLTDRRERVFLPEYDNASLPYLNIYRT</sequence>
<feature type="region of interest" description="Disordered" evidence="8">
    <location>
        <begin position="79"/>
        <end position="133"/>
    </location>
</feature>
<dbReference type="GO" id="GO:0035267">
    <property type="term" value="C:NuA4 histone acetyltransferase complex"/>
    <property type="evidence" value="ECO:0007669"/>
    <property type="project" value="TreeGrafter"/>
</dbReference>
<evidence type="ECO:0000256" key="1">
    <source>
        <dbReference type="ARBA" id="ARBA00004123"/>
    </source>
</evidence>
<dbReference type="PIRSF" id="PIRSF038133">
    <property type="entry name" value="HAT_Nua4_EAF3/MRG15"/>
    <property type="match status" value="1"/>
</dbReference>
<feature type="compositionally biased region" description="Basic and acidic residues" evidence="8">
    <location>
        <begin position="112"/>
        <end position="133"/>
    </location>
</feature>
<evidence type="ECO:0000256" key="4">
    <source>
        <dbReference type="ARBA" id="ARBA00022853"/>
    </source>
</evidence>
<dbReference type="STRING" id="1353952.A0A165IFW3"/>
<accession>A0A165IFW3</accession>
<evidence type="ECO:0000313" key="11">
    <source>
        <dbReference type="Proteomes" id="UP000076842"/>
    </source>
</evidence>
<dbReference type="EMBL" id="KV423930">
    <property type="protein sequence ID" value="KZT60518.1"/>
    <property type="molecule type" value="Genomic_DNA"/>
</dbReference>
<dbReference type="Proteomes" id="UP000076842">
    <property type="component" value="Unassembled WGS sequence"/>
</dbReference>
<evidence type="ECO:0000256" key="6">
    <source>
        <dbReference type="ARBA" id="ARBA00023163"/>
    </source>
</evidence>
<dbReference type="Gene3D" id="1.10.274.30">
    <property type="entry name" value="MRG domain"/>
    <property type="match status" value="1"/>
</dbReference>
<dbReference type="SUPFAM" id="SSF54160">
    <property type="entry name" value="Chromo domain-like"/>
    <property type="match status" value="1"/>
</dbReference>
<name>A0A165IFW3_9BASI</name>
<evidence type="ECO:0000256" key="7">
    <source>
        <dbReference type="ARBA" id="ARBA00023242"/>
    </source>
</evidence>
<comment type="subcellular location">
    <subcellularLocation>
        <location evidence="1">Nucleus</location>
    </subcellularLocation>
</comment>
<organism evidence="10 11">
    <name type="scientific">Calocera cornea HHB12733</name>
    <dbReference type="NCBI Taxonomy" id="1353952"/>
    <lineage>
        <taxon>Eukaryota</taxon>
        <taxon>Fungi</taxon>
        <taxon>Dikarya</taxon>
        <taxon>Basidiomycota</taxon>
        <taxon>Agaricomycotina</taxon>
        <taxon>Dacrymycetes</taxon>
        <taxon>Dacrymycetales</taxon>
        <taxon>Dacrymycetaceae</taxon>
        <taxon>Calocera</taxon>
    </lineage>
</organism>
<keyword evidence="11" id="KW-1185">Reference proteome</keyword>
<dbReference type="FunCoup" id="A0A165IFW3">
    <property type="interactions" value="405"/>
</dbReference>
<dbReference type="InParanoid" id="A0A165IFW3"/>
<protein>
    <recommendedName>
        <fullName evidence="3">Chromatin modification-related protein EAF3</fullName>
    </recommendedName>
</protein>